<dbReference type="Pfam" id="PF00078">
    <property type="entry name" value="RVT_1"/>
    <property type="match status" value="1"/>
</dbReference>
<dbReference type="SUPFAM" id="SSF56672">
    <property type="entry name" value="DNA/RNA polymerases"/>
    <property type="match status" value="1"/>
</dbReference>
<name>A0A2N9F3A1_FAGSY</name>
<dbReference type="AlphaFoldDB" id="A0A2N9F3A1"/>
<dbReference type="InterPro" id="IPR000477">
    <property type="entry name" value="RT_dom"/>
</dbReference>
<feature type="domain" description="Reverse transcriptase" evidence="1">
    <location>
        <begin position="179"/>
        <end position="415"/>
    </location>
</feature>
<proteinExistence type="predicted"/>
<dbReference type="PANTHER" id="PTHR33116">
    <property type="entry name" value="REVERSE TRANSCRIPTASE ZINC-BINDING DOMAIN-CONTAINING PROTEIN-RELATED-RELATED"/>
    <property type="match status" value="1"/>
</dbReference>
<accession>A0A2N9F3A1</accession>
<dbReference type="CDD" id="cd01650">
    <property type="entry name" value="RT_nLTR_like"/>
    <property type="match status" value="1"/>
</dbReference>
<evidence type="ECO:0000259" key="1">
    <source>
        <dbReference type="PROSITE" id="PS50878"/>
    </source>
</evidence>
<dbReference type="Pfam" id="PF13966">
    <property type="entry name" value="zf-RVT"/>
    <property type="match status" value="1"/>
</dbReference>
<protein>
    <recommendedName>
        <fullName evidence="1">Reverse transcriptase domain-containing protein</fullName>
    </recommendedName>
</protein>
<dbReference type="PROSITE" id="PS50878">
    <property type="entry name" value="RT_POL"/>
    <property type="match status" value="1"/>
</dbReference>
<organism evidence="2">
    <name type="scientific">Fagus sylvatica</name>
    <name type="common">Beechnut</name>
    <dbReference type="NCBI Taxonomy" id="28930"/>
    <lineage>
        <taxon>Eukaryota</taxon>
        <taxon>Viridiplantae</taxon>
        <taxon>Streptophyta</taxon>
        <taxon>Embryophyta</taxon>
        <taxon>Tracheophyta</taxon>
        <taxon>Spermatophyta</taxon>
        <taxon>Magnoliopsida</taxon>
        <taxon>eudicotyledons</taxon>
        <taxon>Gunneridae</taxon>
        <taxon>Pentapetalae</taxon>
        <taxon>rosids</taxon>
        <taxon>fabids</taxon>
        <taxon>Fagales</taxon>
        <taxon>Fagaceae</taxon>
        <taxon>Fagus</taxon>
    </lineage>
</organism>
<reference evidence="2" key="1">
    <citation type="submission" date="2018-02" db="EMBL/GenBank/DDBJ databases">
        <authorList>
            <person name="Cohen D.B."/>
            <person name="Kent A.D."/>
        </authorList>
    </citation>
    <scope>NUCLEOTIDE SEQUENCE</scope>
</reference>
<dbReference type="EMBL" id="OIVN01000780">
    <property type="protein sequence ID" value="SPC85457.1"/>
    <property type="molecule type" value="Genomic_DNA"/>
</dbReference>
<dbReference type="InterPro" id="IPR026960">
    <property type="entry name" value="RVT-Znf"/>
</dbReference>
<sequence>MMMAELRELDVVEESRPLSVEEKCKKETTSVELDKLIMMEEICWRQKSRALWLQEGDKNSKFFYRLANSHLNANSIAKLNIDGILSSDQDEIRDHIASFYEHLYMETGYSRPLLDGMQFSAISGKDAKWLERPFDDEEIAGVVQGFNGDKAPGSDGFLLAFFQKCWSVVRGEVLAVCQEFHEHCYFERSLNANFVSLIPKKHGVDEIKDFRPISLVGGIYKIIDKMLAVRLSVVLGKIISPSQNDFVKGRQILDSVLIANECLDSRLKAEEPAKWRRWISFCISSVRFSILINGSPCGFFQSSRGIRQGNPLSPLLFVIIMEALSRMIDKASGAGLLTGFSVGGEISDPLRISHLLFADDTLIFCEASPENLIYLRVILTWFEAASGLRVNLGKSELAQVGEVPHLECNPFGTRLWKSWNADYQGGSGCISRKMVASPLIKSTLSNLPTYYLSLFPIPAAVAKRIETIQRNFLWGDSEEVTKFHLVNWDLICTPFSNGGLNIRSLRPFNEALLGKWLWRTGVEREALKRQVVMVKYGALEGGWASKMPTGTYGPSEECLSGVVSYKLEPKMLLWQIIFNVEAIPYIGSGEDKVCWKPSQSKYFQVKSYYKSLTTNGKDCFPWKSIWKAKVPPRVAFFSWTAALGRILTAENLRRMRVIIISWCCMCKVDGESVDHLLLHCAYAKELWDLVFAMFGIAWVMPATVRDLFDCWLGKMGKHPIHMIWRAVPHCLMWCLWRE</sequence>
<gene>
    <name evidence="2" type="ORF">FSB_LOCUS13339</name>
</gene>
<evidence type="ECO:0000313" key="2">
    <source>
        <dbReference type="EMBL" id="SPC85457.1"/>
    </source>
</evidence>
<dbReference type="InterPro" id="IPR043502">
    <property type="entry name" value="DNA/RNA_pol_sf"/>
</dbReference>
<dbReference type="PANTHER" id="PTHR33116:SF78">
    <property type="entry name" value="OS12G0587133 PROTEIN"/>
    <property type="match status" value="1"/>
</dbReference>